<name>A0A8J7MUU6_9RHOB</name>
<accession>A0A8J7MUU6</accession>
<dbReference type="AlphaFoldDB" id="A0A8J7MUU6"/>
<feature type="region of interest" description="Disordered" evidence="1">
    <location>
        <begin position="400"/>
        <end position="429"/>
    </location>
</feature>
<evidence type="ECO:0000313" key="2">
    <source>
        <dbReference type="EMBL" id="MBL4930097.1"/>
    </source>
</evidence>
<keyword evidence="3" id="KW-1185">Reference proteome</keyword>
<evidence type="ECO:0000313" key="3">
    <source>
        <dbReference type="Proteomes" id="UP000619033"/>
    </source>
</evidence>
<comment type="caution">
    <text evidence="2">The sequence shown here is derived from an EMBL/GenBank/DDBJ whole genome shotgun (WGS) entry which is preliminary data.</text>
</comment>
<evidence type="ECO:0000256" key="1">
    <source>
        <dbReference type="SAM" id="MobiDB-lite"/>
    </source>
</evidence>
<dbReference type="Proteomes" id="UP000619033">
    <property type="component" value="Unassembled WGS sequence"/>
</dbReference>
<dbReference type="RefSeq" id="WP_202662666.1">
    <property type="nucleotide sequence ID" value="NZ_JAESVP010000014.1"/>
</dbReference>
<proteinExistence type="predicted"/>
<reference evidence="2" key="1">
    <citation type="submission" date="2021-01" db="EMBL/GenBank/DDBJ databases">
        <title>Genome seq and assembly of Tabrizicola sp. KVB23.</title>
        <authorList>
            <person name="Chhetri G."/>
        </authorList>
    </citation>
    <scope>NUCLEOTIDE SEQUENCE</scope>
    <source>
        <strain evidence="2">KVB23</strain>
    </source>
</reference>
<gene>
    <name evidence="2" type="ORF">JI744_18515</name>
</gene>
<organism evidence="2 3">
    <name type="scientific">Fuscibacter oryzae</name>
    <dbReference type="NCBI Taxonomy" id="2803939"/>
    <lineage>
        <taxon>Bacteria</taxon>
        <taxon>Pseudomonadati</taxon>
        <taxon>Pseudomonadota</taxon>
        <taxon>Alphaproteobacteria</taxon>
        <taxon>Rhodobacterales</taxon>
        <taxon>Paracoccaceae</taxon>
        <taxon>Fuscibacter</taxon>
    </lineage>
</organism>
<dbReference type="EMBL" id="JAESVP010000014">
    <property type="protein sequence ID" value="MBL4930097.1"/>
    <property type="molecule type" value="Genomic_DNA"/>
</dbReference>
<protein>
    <submittedName>
        <fullName evidence="2">Uncharacterized protein</fullName>
    </submittedName>
</protein>
<sequence length="429" mass="46475">MIVAGNFRVEDRHQGIEVSCALRGEGFPDRLTFHAPHATAHTVDVAQPNWAAMALIWPAMLMGQDLVIEADLSPLLLYNMQNDLMALMRNYEPRLKPIRITAGLSGDIQPKAGRDVMTGFSGGVDSFSTFALYTRPQVPPSLQMTALAVFQVGALGPTARSEELLPPAVAHARAHADDHGLKTYSLSSNMDEVFAPAKPFGPVDFRTTVGFRNAAAALLMQNGVGTYLPSGTVAYNRATFGPYSCTEPLDPALQPLFSTEKLRVQPAGAGLSRIDKIALIADDPQAQRRLNVCISPPGRPRPTTTLNCSACWKCIQTLLVLEAMGKLEGFAPVFDLGFYRANRRRLLQSLSDLAFGQNYLTAQEQILYARAHGLEVPRARGKAERRLRKLARAVLRRGQGKPYAPAHAGAITPPGRRASPDATSAPEGS</sequence>